<evidence type="ECO:0000313" key="1">
    <source>
        <dbReference type="EMBL" id="GAK47734.1"/>
    </source>
</evidence>
<evidence type="ECO:0000313" key="2">
    <source>
        <dbReference type="Proteomes" id="UP000028700"/>
    </source>
</evidence>
<dbReference type="Proteomes" id="UP000028700">
    <property type="component" value="Unassembled WGS sequence"/>
</dbReference>
<dbReference type="RefSeq" id="WP_034527353.1">
    <property type="nucleotide sequence ID" value="NZ_BBAZ01000001.1"/>
</dbReference>
<comment type="caution">
    <text evidence="1">The sequence shown here is derived from an EMBL/GenBank/DDBJ whole genome shotgun (WGS) entry which is preliminary data.</text>
</comment>
<gene>
    <name evidence="1" type="ORF">LOSG293_110500</name>
</gene>
<protein>
    <submittedName>
        <fullName evidence="1">Uncharacterized protein</fullName>
    </submittedName>
</protein>
<reference evidence="1" key="1">
    <citation type="journal article" date="2014" name="Genome Announc.">
        <title>Draft Genome Sequence of Lactobacillus oryzae Strain SG293T.</title>
        <authorList>
            <person name="Tanizawa Y."/>
            <person name="Fujisawa T."/>
            <person name="Mochizuki T."/>
            <person name="Kaminuma E."/>
            <person name="Nakamura Y."/>
            <person name="Tohno M."/>
        </authorList>
    </citation>
    <scope>NUCLEOTIDE SEQUENCE [LARGE SCALE GENOMIC DNA]</scope>
    <source>
        <strain evidence="1">SG293</strain>
    </source>
</reference>
<proteinExistence type="predicted"/>
<keyword evidence="2" id="KW-1185">Reference proteome</keyword>
<dbReference type="EMBL" id="BBJM01000011">
    <property type="protein sequence ID" value="GAK47734.1"/>
    <property type="molecule type" value="Genomic_DNA"/>
</dbReference>
<dbReference type="AlphaFoldDB" id="A0A081BI66"/>
<name>A0A081BI66_9LACO</name>
<dbReference type="STRING" id="1291743.LOSG293_110500"/>
<sequence length="170" mass="19143">MTTNVKEGLVFWVTNKRAVRTSDGFGVTAFHPRTAYHIVSINDHEAKIKYKSKDAEVTVYADLIELDLLLNSEGAALFDASLDYLVGLDTKKPTTGGSRLFTGEDVELVEPKFRVPMPGMGMDGEPQYLCRFSKDYLGTATYIPDGKNFEFTLDEIPEEYRKWAVEVEDD</sequence>
<organism evidence="1 2">
    <name type="scientific">Secundilactobacillus oryzae JCM 18671</name>
    <dbReference type="NCBI Taxonomy" id="1291743"/>
    <lineage>
        <taxon>Bacteria</taxon>
        <taxon>Bacillati</taxon>
        <taxon>Bacillota</taxon>
        <taxon>Bacilli</taxon>
        <taxon>Lactobacillales</taxon>
        <taxon>Lactobacillaceae</taxon>
        <taxon>Secundilactobacillus</taxon>
    </lineage>
</organism>
<accession>A0A081BI66</accession>
<dbReference type="OrthoDB" id="2243928at2"/>